<evidence type="ECO:0000256" key="4">
    <source>
        <dbReference type="ARBA" id="ARBA00022692"/>
    </source>
</evidence>
<keyword evidence="9" id="KW-0119">Carbohydrate metabolism</keyword>
<reference evidence="10" key="1">
    <citation type="submission" date="2023-01" db="EMBL/GenBank/DDBJ databases">
        <title>Genome assembly of the deep-sea coral Lophelia pertusa.</title>
        <authorList>
            <person name="Herrera S."/>
            <person name="Cordes E."/>
        </authorList>
    </citation>
    <scope>NUCLEOTIDE SEQUENCE</scope>
    <source>
        <strain evidence="10">USNM1676648</strain>
        <tissue evidence="10">Polyp</tissue>
    </source>
</reference>
<dbReference type="PANTHER" id="PTHR12137">
    <property type="entry name" value="CARBOHYDRATE SULFOTRANSFERASE"/>
    <property type="match status" value="1"/>
</dbReference>
<evidence type="ECO:0000256" key="1">
    <source>
        <dbReference type="ARBA" id="ARBA00004323"/>
    </source>
</evidence>
<evidence type="ECO:0000256" key="9">
    <source>
        <dbReference type="RuleBase" id="RU364020"/>
    </source>
</evidence>
<evidence type="ECO:0000256" key="2">
    <source>
        <dbReference type="ARBA" id="ARBA00006339"/>
    </source>
</evidence>
<keyword evidence="6 9" id="KW-0333">Golgi apparatus</keyword>
<name>A0A9W9ZMP0_9CNID</name>
<protein>
    <recommendedName>
        <fullName evidence="9">Carbohydrate sulfotransferase</fullName>
        <ecNumber evidence="9">2.8.2.-</ecNumber>
    </recommendedName>
</protein>
<keyword evidence="5" id="KW-1133">Transmembrane helix</keyword>
<dbReference type="PANTHER" id="PTHR12137:SF54">
    <property type="entry name" value="CARBOHYDRATE SULFOTRANSFERASE"/>
    <property type="match status" value="1"/>
</dbReference>
<dbReference type="GO" id="GO:0008146">
    <property type="term" value="F:sulfotransferase activity"/>
    <property type="evidence" value="ECO:0007669"/>
    <property type="project" value="InterPro"/>
</dbReference>
<evidence type="ECO:0000256" key="3">
    <source>
        <dbReference type="ARBA" id="ARBA00022679"/>
    </source>
</evidence>
<gene>
    <name evidence="10" type="primary">CHST13_6</name>
    <name evidence="10" type="ORF">OS493_021110</name>
</gene>
<dbReference type="InterPro" id="IPR005331">
    <property type="entry name" value="Sulfotransferase"/>
</dbReference>
<evidence type="ECO:0000256" key="7">
    <source>
        <dbReference type="ARBA" id="ARBA00023136"/>
    </source>
</evidence>
<accession>A0A9W9ZMP0</accession>
<comment type="similarity">
    <text evidence="2 9">Belongs to the sulfotransferase 2 family.</text>
</comment>
<keyword evidence="9" id="KW-0735">Signal-anchor</keyword>
<keyword evidence="4" id="KW-0812">Transmembrane</keyword>
<dbReference type="AlphaFoldDB" id="A0A9W9ZMP0"/>
<evidence type="ECO:0000313" key="10">
    <source>
        <dbReference type="EMBL" id="KAJ7384481.1"/>
    </source>
</evidence>
<organism evidence="10 11">
    <name type="scientific">Desmophyllum pertusum</name>
    <dbReference type="NCBI Taxonomy" id="174260"/>
    <lineage>
        <taxon>Eukaryota</taxon>
        <taxon>Metazoa</taxon>
        <taxon>Cnidaria</taxon>
        <taxon>Anthozoa</taxon>
        <taxon>Hexacorallia</taxon>
        <taxon>Scleractinia</taxon>
        <taxon>Caryophylliina</taxon>
        <taxon>Caryophylliidae</taxon>
        <taxon>Desmophyllum</taxon>
    </lineage>
</organism>
<comment type="caution">
    <text evidence="10">The sequence shown here is derived from an EMBL/GenBank/DDBJ whole genome shotgun (WGS) entry which is preliminary data.</text>
</comment>
<evidence type="ECO:0000313" key="11">
    <source>
        <dbReference type="Proteomes" id="UP001163046"/>
    </source>
</evidence>
<proteinExistence type="inferred from homology"/>
<dbReference type="EC" id="2.8.2.-" evidence="9"/>
<keyword evidence="8 9" id="KW-0325">Glycoprotein</keyword>
<dbReference type="Pfam" id="PF03567">
    <property type="entry name" value="Sulfotransfer_2"/>
    <property type="match status" value="1"/>
</dbReference>
<dbReference type="GO" id="GO:0000139">
    <property type="term" value="C:Golgi membrane"/>
    <property type="evidence" value="ECO:0007669"/>
    <property type="project" value="UniProtKB-SubCell"/>
</dbReference>
<dbReference type="OrthoDB" id="5969595at2759"/>
<evidence type="ECO:0000256" key="8">
    <source>
        <dbReference type="ARBA" id="ARBA00023180"/>
    </source>
</evidence>
<dbReference type="GO" id="GO:0016051">
    <property type="term" value="P:carbohydrate biosynthetic process"/>
    <property type="evidence" value="ECO:0007669"/>
    <property type="project" value="InterPro"/>
</dbReference>
<evidence type="ECO:0000256" key="5">
    <source>
        <dbReference type="ARBA" id="ARBA00022989"/>
    </source>
</evidence>
<keyword evidence="11" id="KW-1185">Reference proteome</keyword>
<dbReference type="InterPro" id="IPR018011">
    <property type="entry name" value="Carb_sulfotrans_8-10"/>
</dbReference>
<dbReference type="Proteomes" id="UP001163046">
    <property type="component" value="Unassembled WGS sequence"/>
</dbReference>
<comment type="subcellular location">
    <subcellularLocation>
        <location evidence="1 9">Golgi apparatus membrane</location>
        <topology evidence="1 9">Single-pass type II membrane protein</topology>
    </subcellularLocation>
</comment>
<keyword evidence="7" id="KW-0472">Membrane</keyword>
<keyword evidence="3 9" id="KW-0808">Transferase</keyword>
<dbReference type="EMBL" id="MU825886">
    <property type="protein sequence ID" value="KAJ7384481.1"/>
    <property type="molecule type" value="Genomic_DNA"/>
</dbReference>
<evidence type="ECO:0000256" key="6">
    <source>
        <dbReference type="ARBA" id="ARBA00023034"/>
    </source>
</evidence>
<sequence length="299" mass="35588">MDQLSTNSYTRVKIFQLLFTGWNSANGKITQQLSDVESIQDMNLKRQATIRDFCQRNNKTNQIVAIKTFDNVMVDEKFKILFCYIPKIACTQWKTVMANLNHTNAKYWIHDARNFQFLDDYPRDEAERMLKTYFKFVFVREPFERLLSAYLDKFNSGNPDFHNNYGKEIVRRYRPGSRPEDKNITFDEFVNYVLNIGNGYWNEHWQTYDKLCHPCAVHYDFIGRFENLEEEARYVLEMSGISRNLNVSFPHVKPSNTSSKVPFFYSQLVKERLYRVIQLFGGDSEMFGYDVPKYFYDIS</sequence>